<feature type="transmembrane region" description="Helical" evidence="1">
    <location>
        <begin position="7"/>
        <end position="23"/>
    </location>
</feature>
<keyword evidence="1" id="KW-1003">Cell membrane</keyword>
<gene>
    <name evidence="1 2" type="primary">cbiN</name>
    <name evidence="2" type="ORF">CPELA_07420</name>
</gene>
<dbReference type="RefSeq" id="WP_128890152.1">
    <property type="nucleotide sequence ID" value="NZ_BMCX01000003.1"/>
</dbReference>
<comment type="similarity">
    <text evidence="1">Belongs to the CbiN family.</text>
</comment>
<dbReference type="Pfam" id="PF02553">
    <property type="entry name" value="CbiN"/>
    <property type="match status" value="1"/>
</dbReference>
<comment type="subunit">
    <text evidence="1">Forms an energy-coupling factor (ECF) transporter complex composed of an ATP-binding protein (A component, CbiO), a transmembrane protein (T component, CbiQ) and 2 possible substrate-capture proteins (S components, CbiM and CbiN) of unknown stoichimetry.</text>
</comment>
<keyword evidence="1" id="KW-0171">Cobalt transport</keyword>
<comment type="function">
    <text evidence="1">Part of the energy-coupling factor (ECF) transporter complex CbiMNOQ involved in cobalt import.</text>
</comment>
<reference evidence="2 3" key="1">
    <citation type="submission" date="2019-01" db="EMBL/GenBank/DDBJ databases">
        <authorList>
            <person name="Ruckert C."/>
            <person name="Busche T."/>
            <person name="Kalinowski J."/>
        </authorList>
    </citation>
    <scope>NUCLEOTIDE SEQUENCE [LARGE SCALE GENOMIC DNA]</scope>
    <source>
        <strain evidence="2 3">136/3</strain>
    </source>
</reference>
<organism evidence="2 3">
    <name type="scientific">Corynebacterium pelargi</name>
    <dbReference type="NCBI Taxonomy" id="1471400"/>
    <lineage>
        <taxon>Bacteria</taxon>
        <taxon>Bacillati</taxon>
        <taxon>Actinomycetota</taxon>
        <taxon>Actinomycetes</taxon>
        <taxon>Mycobacteriales</taxon>
        <taxon>Corynebacteriaceae</taxon>
        <taxon>Corynebacterium</taxon>
    </lineage>
</organism>
<dbReference type="PANTHER" id="PTHR38662">
    <property type="entry name" value="COBALT TRANSPORT PROTEIN CBIN"/>
    <property type="match status" value="1"/>
</dbReference>
<keyword evidence="1" id="KW-1133">Transmembrane helix</keyword>
<dbReference type="GO" id="GO:0005886">
    <property type="term" value="C:plasma membrane"/>
    <property type="evidence" value="ECO:0007669"/>
    <property type="project" value="UniProtKB-SubCell"/>
</dbReference>
<keyword evidence="1" id="KW-0170">Cobalt</keyword>
<accession>A0A410W9W6</accession>
<dbReference type="UniPathway" id="UPA00148"/>
<dbReference type="GO" id="GO:0009236">
    <property type="term" value="P:cobalamin biosynthetic process"/>
    <property type="evidence" value="ECO:0007669"/>
    <property type="project" value="UniProtKB-UniRule"/>
</dbReference>
<keyword evidence="1" id="KW-0812">Transmembrane</keyword>
<feature type="transmembrane region" description="Helical" evidence="1">
    <location>
        <begin position="70"/>
        <end position="89"/>
    </location>
</feature>
<keyword evidence="1" id="KW-0472">Membrane</keyword>
<evidence type="ECO:0000313" key="2">
    <source>
        <dbReference type="EMBL" id="QAU52744.1"/>
    </source>
</evidence>
<evidence type="ECO:0000256" key="1">
    <source>
        <dbReference type="HAMAP-Rule" id="MF_00330"/>
    </source>
</evidence>
<dbReference type="GO" id="GO:0015087">
    <property type="term" value="F:cobalt ion transmembrane transporter activity"/>
    <property type="evidence" value="ECO:0007669"/>
    <property type="project" value="UniProtKB-UniRule"/>
</dbReference>
<comment type="pathway">
    <text evidence="1">Cofactor biosynthesis; adenosylcobalamin biosynthesis.</text>
</comment>
<dbReference type="KEGG" id="cpeg:CPELA_07420"/>
<keyword evidence="3" id="KW-1185">Reference proteome</keyword>
<dbReference type="AlphaFoldDB" id="A0A410W9W6"/>
<proteinExistence type="inferred from homology"/>
<evidence type="ECO:0000313" key="3">
    <source>
        <dbReference type="Proteomes" id="UP000288929"/>
    </source>
</evidence>
<keyword evidence="1" id="KW-0406">Ion transport</keyword>
<dbReference type="EMBL" id="CP035299">
    <property type="protein sequence ID" value="QAU52744.1"/>
    <property type="molecule type" value="Genomic_DNA"/>
</dbReference>
<dbReference type="InterPro" id="IPR003705">
    <property type="entry name" value="CbiN"/>
</dbReference>
<keyword evidence="1" id="KW-0813">Transport</keyword>
<dbReference type="Proteomes" id="UP000288929">
    <property type="component" value="Chromosome"/>
</dbReference>
<dbReference type="PANTHER" id="PTHR38662:SF1">
    <property type="entry name" value="COBALT TRANSPORT PROTEIN CBIN"/>
    <property type="match status" value="1"/>
</dbReference>
<protein>
    <recommendedName>
        <fullName evidence="1">Cobalt transport protein CbiN</fullName>
    </recommendedName>
    <alternativeName>
        <fullName evidence="1">Energy-coupling factor transporter probable substrate-capture protein CbiN</fullName>
        <shortName evidence="1">ECF transporter S component CbiN</shortName>
    </alternativeName>
</protein>
<comment type="subcellular location">
    <subcellularLocation>
        <location evidence="1">Cell membrane</location>
        <topology evidence="1">Multi-pass membrane protein</topology>
    </subcellularLocation>
</comment>
<keyword evidence="1" id="KW-0169">Cobalamin biosynthesis</keyword>
<name>A0A410W9W6_9CORY</name>
<dbReference type="NCBIfam" id="NF002780">
    <property type="entry name" value="PRK02898.1"/>
    <property type="match status" value="1"/>
</dbReference>
<dbReference type="HAMAP" id="MF_00330">
    <property type="entry name" value="CbiN"/>
    <property type="match status" value="1"/>
</dbReference>
<dbReference type="OrthoDB" id="1551318at2"/>
<sequence precursor="true">MKKIPTWALLILAFMLVSAPMLINNGADVEEPFAGTDATAETLVEETNPGYEAWFNPLVGELPGEVESGLFAFQAAMGAGLLGYVFGAYRERSRREAKLRHPGNSNSSQST</sequence>